<evidence type="ECO:0000259" key="1">
    <source>
        <dbReference type="Pfam" id="PF12849"/>
    </source>
</evidence>
<comment type="caution">
    <text evidence="2">The sequence shown here is derived from an EMBL/GenBank/DDBJ whole genome shotgun (WGS) entry which is preliminary data.</text>
</comment>
<sequence length="86" mass="9420">MNARMDSIPIIVLHGIPRRSYTLLRTPASEKKLVDNKTGINYQLVMHNDFILVGPATDPAKVKATKTTTDALKAIYASPSLCLPRG</sequence>
<dbReference type="Proteomes" id="UP000186102">
    <property type="component" value="Unassembled WGS sequence"/>
</dbReference>
<proteinExistence type="predicted"/>
<dbReference type="InterPro" id="IPR024370">
    <property type="entry name" value="PBP_domain"/>
</dbReference>
<name>A0A1Q8QZC7_9FIRM</name>
<dbReference type="Pfam" id="PF12849">
    <property type="entry name" value="PBP_like_2"/>
    <property type="match status" value="1"/>
</dbReference>
<reference evidence="2 3" key="1">
    <citation type="submission" date="2016-09" db="EMBL/GenBank/DDBJ databases">
        <title>Complete genome of Desulfosporosinus sp. OL.</title>
        <authorList>
            <person name="Mardanov A."/>
            <person name="Beletsky A."/>
            <person name="Panova A."/>
            <person name="Karnachuk O."/>
            <person name="Ravin N."/>
        </authorList>
    </citation>
    <scope>NUCLEOTIDE SEQUENCE [LARGE SCALE GENOMIC DNA]</scope>
    <source>
        <strain evidence="2 3">OL</strain>
    </source>
</reference>
<dbReference type="STRING" id="1888891.DSOL_1416"/>
<protein>
    <submittedName>
        <fullName evidence="2">ABC-type tungstate transport system, periplasmic binding protein</fullName>
    </submittedName>
</protein>
<organism evidence="2 3">
    <name type="scientific">Desulfosporosinus metallidurans</name>
    <dbReference type="NCBI Taxonomy" id="1888891"/>
    <lineage>
        <taxon>Bacteria</taxon>
        <taxon>Bacillati</taxon>
        <taxon>Bacillota</taxon>
        <taxon>Clostridia</taxon>
        <taxon>Eubacteriales</taxon>
        <taxon>Desulfitobacteriaceae</taxon>
        <taxon>Desulfosporosinus</taxon>
    </lineage>
</organism>
<evidence type="ECO:0000313" key="2">
    <source>
        <dbReference type="EMBL" id="OLN32665.1"/>
    </source>
</evidence>
<dbReference type="Gene3D" id="3.40.190.10">
    <property type="entry name" value="Periplasmic binding protein-like II"/>
    <property type="match status" value="1"/>
</dbReference>
<accession>A0A1Q8QZC7</accession>
<keyword evidence="3" id="KW-1185">Reference proteome</keyword>
<feature type="domain" description="PBP" evidence="1">
    <location>
        <begin position="26"/>
        <end position="77"/>
    </location>
</feature>
<dbReference type="AlphaFoldDB" id="A0A1Q8QZC7"/>
<gene>
    <name evidence="2" type="ORF">DSOL_1416</name>
</gene>
<evidence type="ECO:0000313" key="3">
    <source>
        <dbReference type="Proteomes" id="UP000186102"/>
    </source>
</evidence>
<dbReference type="EMBL" id="MLBF01000007">
    <property type="protein sequence ID" value="OLN32665.1"/>
    <property type="molecule type" value="Genomic_DNA"/>
</dbReference>